<sequence>MLVGLIAVLVVVVGAVAVVAFGGGPGGGRGEADLVATEAPPAPPAADAAGSAPDPTEATTTRTVTETATAPRTRTAPERTRGSDSGSGSRVWGDSAVYANCENGALTGSSVTTCGFAKRVSDAVWAGNVGARNRTVSAYSPATKKTYTMNCTLGSLSGSDATYRCTGGDNAIVFVPVAG</sequence>
<evidence type="ECO:0008006" key="4">
    <source>
        <dbReference type="Google" id="ProtNLM"/>
    </source>
</evidence>
<gene>
    <name evidence="2" type="ORF">JOF33_002089</name>
</gene>
<evidence type="ECO:0000256" key="1">
    <source>
        <dbReference type="SAM" id="MobiDB-lite"/>
    </source>
</evidence>
<dbReference type="EMBL" id="JAGINY010000001">
    <property type="protein sequence ID" value="MBP2333390.1"/>
    <property type="molecule type" value="Genomic_DNA"/>
</dbReference>
<accession>A0ABS4UA51</accession>
<protein>
    <recommendedName>
        <fullName evidence="4">Serine/threonine protein kinase</fullName>
    </recommendedName>
</protein>
<dbReference type="RefSeq" id="WP_209654066.1">
    <property type="nucleotide sequence ID" value="NZ_CP047357.1"/>
</dbReference>
<evidence type="ECO:0000313" key="3">
    <source>
        <dbReference type="Proteomes" id="UP001519305"/>
    </source>
</evidence>
<feature type="compositionally biased region" description="Low complexity" evidence="1">
    <location>
        <begin position="45"/>
        <end position="74"/>
    </location>
</feature>
<reference evidence="2 3" key="1">
    <citation type="submission" date="2021-03" db="EMBL/GenBank/DDBJ databases">
        <title>Sequencing the genomes of 1000 actinobacteria strains.</title>
        <authorList>
            <person name="Klenk H.-P."/>
        </authorList>
    </citation>
    <scope>NUCLEOTIDE SEQUENCE [LARGE SCALE GENOMIC DNA]</scope>
    <source>
        <strain evidence="2 3">DSM 44506</strain>
    </source>
</reference>
<organism evidence="2 3">
    <name type="scientific">Corynebacterium freneyi</name>
    <dbReference type="NCBI Taxonomy" id="134034"/>
    <lineage>
        <taxon>Bacteria</taxon>
        <taxon>Bacillati</taxon>
        <taxon>Actinomycetota</taxon>
        <taxon>Actinomycetes</taxon>
        <taxon>Mycobacteriales</taxon>
        <taxon>Corynebacteriaceae</taxon>
        <taxon>Corynebacterium</taxon>
    </lineage>
</organism>
<dbReference type="Proteomes" id="UP001519305">
    <property type="component" value="Unassembled WGS sequence"/>
</dbReference>
<feature type="region of interest" description="Disordered" evidence="1">
    <location>
        <begin position="31"/>
        <end position="90"/>
    </location>
</feature>
<comment type="caution">
    <text evidence="2">The sequence shown here is derived from an EMBL/GenBank/DDBJ whole genome shotgun (WGS) entry which is preliminary data.</text>
</comment>
<evidence type="ECO:0000313" key="2">
    <source>
        <dbReference type="EMBL" id="MBP2333390.1"/>
    </source>
</evidence>
<name>A0ABS4UA51_9CORY</name>
<keyword evidence="3" id="KW-1185">Reference proteome</keyword>
<proteinExistence type="predicted"/>